<sequence length="342" mass="37022">MSSPLPLTTGAGAEDFLRVLSEGVELLRGLRRRRAAVPDARRAVAEWSARHPAARVQLVVDVRPGSPVVDYDLLVNHPGGGTVAISTPADDGVPWLIEHSTHWAAGYLLTVDRVHVPVAEVLAMLRTLTRREVAVHDEIVEQCLVHNEVLADDEPVDDEELREAAREIRGAWGLHDRAATLSWLAEMGMSGPQFEAFIAGVARRRRFRRCKEAELAAGYLAAHRPGFDLVRALWATGPRPVDVASLLGLGDPGGLGGLLGYGEARVTLGERRARELPEPLRDAPEGAVVGPVRHGDGHLTGVVLERRPAGDDPATLAEAGAAAFTDWLAARRRAASVEWHWL</sequence>
<comment type="caution">
    <text evidence="1">The sequence shown here is derived from an EMBL/GenBank/DDBJ whole genome shotgun (WGS) entry which is preliminary data.</text>
</comment>
<evidence type="ECO:0000313" key="1">
    <source>
        <dbReference type="EMBL" id="MFF4775230.1"/>
    </source>
</evidence>
<name>A0ABW6V7U5_MICFU</name>
<dbReference type="Proteomes" id="UP001602119">
    <property type="component" value="Unassembled WGS sequence"/>
</dbReference>
<dbReference type="RefSeq" id="WP_387343423.1">
    <property type="nucleotide sequence ID" value="NZ_JBIAXI010000012.1"/>
</dbReference>
<protein>
    <submittedName>
        <fullName evidence="1">TIGR04500 family putative peptide maturation system protein</fullName>
    </submittedName>
</protein>
<dbReference type="InterPro" id="IPR027304">
    <property type="entry name" value="Trigger_fact/SurA_dom_sf"/>
</dbReference>
<dbReference type="SUPFAM" id="SSF109998">
    <property type="entry name" value="Triger factor/SurA peptide-binding domain-like"/>
    <property type="match status" value="1"/>
</dbReference>
<reference evidence="1 2" key="1">
    <citation type="submission" date="2024-10" db="EMBL/GenBank/DDBJ databases">
        <title>The Natural Products Discovery Center: Release of the First 8490 Sequenced Strains for Exploring Actinobacteria Biosynthetic Diversity.</title>
        <authorList>
            <person name="Kalkreuter E."/>
            <person name="Kautsar S.A."/>
            <person name="Yang D."/>
            <person name="Bader C.D."/>
            <person name="Teijaro C.N."/>
            <person name="Fluegel L."/>
            <person name="Davis C.M."/>
            <person name="Simpson J.R."/>
            <person name="Lauterbach L."/>
            <person name="Steele A.D."/>
            <person name="Gui C."/>
            <person name="Meng S."/>
            <person name="Li G."/>
            <person name="Viehrig K."/>
            <person name="Ye F."/>
            <person name="Su P."/>
            <person name="Kiefer A.F."/>
            <person name="Nichols A."/>
            <person name="Cepeda A.J."/>
            <person name="Yan W."/>
            <person name="Fan B."/>
            <person name="Jiang Y."/>
            <person name="Adhikari A."/>
            <person name="Zheng C.-J."/>
            <person name="Schuster L."/>
            <person name="Cowan T.M."/>
            <person name="Smanski M.J."/>
            <person name="Chevrette M.G."/>
            <person name="De Carvalho L.P.S."/>
            <person name="Shen B."/>
        </authorList>
    </citation>
    <scope>NUCLEOTIDE SEQUENCE [LARGE SCALE GENOMIC DNA]</scope>
    <source>
        <strain evidence="1 2">NPDC001281</strain>
    </source>
</reference>
<keyword evidence="2" id="KW-1185">Reference proteome</keyword>
<gene>
    <name evidence="1" type="ORF">ACFY05_20470</name>
</gene>
<evidence type="ECO:0000313" key="2">
    <source>
        <dbReference type="Proteomes" id="UP001602119"/>
    </source>
</evidence>
<accession>A0ABW6V7U5</accession>
<proteinExistence type="predicted"/>
<dbReference type="InterPro" id="IPR030985">
    <property type="entry name" value="PpiC-rel_mature"/>
</dbReference>
<organism evidence="1 2">
    <name type="scientific">Microtetraspora fusca</name>
    <dbReference type="NCBI Taxonomy" id="1997"/>
    <lineage>
        <taxon>Bacteria</taxon>
        <taxon>Bacillati</taxon>
        <taxon>Actinomycetota</taxon>
        <taxon>Actinomycetes</taxon>
        <taxon>Streptosporangiales</taxon>
        <taxon>Streptosporangiaceae</taxon>
        <taxon>Microtetraspora</taxon>
    </lineage>
</organism>
<dbReference type="EMBL" id="JBIAXI010000012">
    <property type="protein sequence ID" value="MFF4775230.1"/>
    <property type="molecule type" value="Genomic_DNA"/>
</dbReference>
<dbReference type="NCBIfam" id="TIGR04500">
    <property type="entry name" value="PpiC_rel_mature"/>
    <property type="match status" value="1"/>
</dbReference>